<evidence type="ECO:0000313" key="7">
    <source>
        <dbReference type="EMBL" id="SDF44443.1"/>
    </source>
</evidence>
<sequence length="251" mass="27169">MLFEEQTLYAAVAIVALLLTIVLVAWVRRFEGATRRHMLFAPAAMASLTVSYAGMAAGILLFHGPAGAPVYVTRFLDYGIIYAFIAAYTGQIANADRGVILSGVLGLWAFSFGAMIRHLAPPPFDSIASLLVLSGFAYSLWLLLRPYTRAAASVSDDRRLLFGKLRNVQLIMLITYLLVALTTRQALGLLGAFTGIYVSAYLDLFSHVALTGLILRSEPAIRSLTGTHPSPLTFLTGSETDRHTAETPADD</sequence>
<reference evidence="8" key="1">
    <citation type="submission" date="2016-10" db="EMBL/GenBank/DDBJ databases">
        <authorList>
            <person name="Varghese N."/>
            <person name="Submissions S."/>
        </authorList>
    </citation>
    <scope>NUCLEOTIDE SEQUENCE [LARGE SCALE GENOMIC DNA]</scope>
    <source>
        <strain evidence="8">IBRC-M 10760</strain>
    </source>
</reference>
<organism evidence="7 8">
    <name type="scientific">Halorientalis regularis</name>
    <dbReference type="NCBI Taxonomy" id="660518"/>
    <lineage>
        <taxon>Archaea</taxon>
        <taxon>Methanobacteriati</taxon>
        <taxon>Methanobacteriota</taxon>
        <taxon>Stenosarchaea group</taxon>
        <taxon>Halobacteria</taxon>
        <taxon>Halobacteriales</taxon>
        <taxon>Haloarculaceae</taxon>
        <taxon>Halorientalis</taxon>
    </lineage>
</organism>
<feature type="transmembrane region" description="Helical" evidence="6">
    <location>
        <begin position="99"/>
        <end position="120"/>
    </location>
</feature>
<dbReference type="GO" id="GO:0016020">
    <property type="term" value="C:membrane"/>
    <property type="evidence" value="ECO:0007669"/>
    <property type="project" value="UniProtKB-SubCell"/>
</dbReference>
<keyword evidence="3 6" id="KW-0812">Transmembrane</keyword>
<dbReference type="SMART" id="SM01021">
    <property type="entry name" value="Bac_rhodopsin"/>
    <property type="match status" value="1"/>
</dbReference>
<dbReference type="Gene3D" id="1.20.1070.10">
    <property type="entry name" value="Rhodopsin 7-helix transmembrane proteins"/>
    <property type="match status" value="1"/>
</dbReference>
<dbReference type="SUPFAM" id="SSF81321">
    <property type="entry name" value="Family A G protein-coupled receptor-like"/>
    <property type="match status" value="1"/>
</dbReference>
<evidence type="ECO:0000256" key="1">
    <source>
        <dbReference type="ARBA" id="ARBA00004141"/>
    </source>
</evidence>
<feature type="transmembrane region" description="Helical" evidence="6">
    <location>
        <begin position="39"/>
        <end position="62"/>
    </location>
</feature>
<dbReference type="EMBL" id="FNBK01000006">
    <property type="protein sequence ID" value="SDF44443.1"/>
    <property type="molecule type" value="Genomic_DNA"/>
</dbReference>
<dbReference type="RefSeq" id="WP_092691168.1">
    <property type="nucleotide sequence ID" value="NZ_FNBK01000006.1"/>
</dbReference>
<evidence type="ECO:0000256" key="5">
    <source>
        <dbReference type="ARBA" id="ARBA00023136"/>
    </source>
</evidence>
<feature type="transmembrane region" description="Helical" evidence="6">
    <location>
        <begin position="126"/>
        <end position="144"/>
    </location>
</feature>
<protein>
    <submittedName>
        <fullName evidence="7">Bacteriorhodopsin</fullName>
    </submittedName>
</protein>
<dbReference type="Pfam" id="PF01036">
    <property type="entry name" value="Bac_rhodopsin"/>
    <property type="match status" value="1"/>
</dbReference>
<accession>A0A1G7L4Q4</accession>
<feature type="transmembrane region" description="Helical" evidence="6">
    <location>
        <begin position="189"/>
        <end position="215"/>
    </location>
</feature>
<evidence type="ECO:0000256" key="3">
    <source>
        <dbReference type="ARBA" id="ARBA00022692"/>
    </source>
</evidence>
<dbReference type="InterPro" id="IPR001425">
    <property type="entry name" value="Arc/bac/fun_rhodopsins"/>
</dbReference>
<dbReference type="STRING" id="660518.SAMN05216218_106161"/>
<name>A0A1G7L4Q4_9EURY</name>
<gene>
    <name evidence="7" type="ORF">SAMN05216218_106161</name>
</gene>
<keyword evidence="4 6" id="KW-1133">Transmembrane helix</keyword>
<evidence type="ECO:0000313" key="8">
    <source>
        <dbReference type="Proteomes" id="UP000199076"/>
    </source>
</evidence>
<proteinExistence type="inferred from homology"/>
<keyword evidence="8" id="KW-1185">Reference proteome</keyword>
<evidence type="ECO:0000256" key="6">
    <source>
        <dbReference type="SAM" id="Phobius"/>
    </source>
</evidence>
<feature type="transmembrane region" description="Helical" evidence="6">
    <location>
        <begin position="165"/>
        <end position="183"/>
    </location>
</feature>
<comment type="similarity">
    <text evidence="2">Belongs to the archaeal/bacterial/fungal opsin family.</text>
</comment>
<evidence type="ECO:0000256" key="4">
    <source>
        <dbReference type="ARBA" id="ARBA00022989"/>
    </source>
</evidence>
<dbReference type="Proteomes" id="UP000199076">
    <property type="component" value="Unassembled WGS sequence"/>
</dbReference>
<feature type="transmembrane region" description="Helical" evidence="6">
    <location>
        <begin position="6"/>
        <end position="27"/>
    </location>
</feature>
<feature type="transmembrane region" description="Helical" evidence="6">
    <location>
        <begin position="68"/>
        <end position="87"/>
    </location>
</feature>
<evidence type="ECO:0000256" key="2">
    <source>
        <dbReference type="ARBA" id="ARBA00008130"/>
    </source>
</evidence>
<keyword evidence="5 6" id="KW-0472">Membrane</keyword>
<dbReference type="AlphaFoldDB" id="A0A1G7L4Q4"/>
<dbReference type="OrthoDB" id="330248at2157"/>
<comment type="subcellular location">
    <subcellularLocation>
        <location evidence="1">Membrane</location>
        <topology evidence="1">Multi-pass membrane protein</topology>
    </subcellularLocation>
</comment>